<dbReference type="EMBL" id="KN716190">
    <property type="protein sequence ID" value="KJH51154.1"/>
    <property type="molecule type" value="Genomic_DNA"/>
</dbReference>
<dbReference type="SUPFAM" id="SSF46966">
    <property type="entry name" value="Spectrin repeat"/>
    <property type="match status" value="1"/>
</dbReference>
<reference evidence="4" key="2">
    <citation type="journal article" date="2016" name="Sci. Rep.">
        <title>Dictyocaulus viviparus genome, variome and transcriptome elucidate lungworm biology and support future intervention.</title>
        <authorList>
            <person name="McNulty S.N."/>
            <person name="Strube C."/>
            <person name="Rosa B.A."/>
            <person name="Martin J.C."/>
            <person name="Tyagi R."/>
            <person name="Choi Y.J."/>
            <person name="Wang Q."/>
            <person name="Hallsworth Pepin K."/>
            <person name="Zhang X."/>
            <person name="Ozersky P."/>
            <person name="Wilson R.K."/>
            <person name="Sternberg P.W."/>
            <person name="Gasser R.B."/>
            <person name="Mitreva M."/>
        </authorList>
    </citation>
    <scope>NUCLEOTIDE SEQUENCE [LARGE SCALE GENOMIC DNA]</scope>
    <source>
        <strain evidence="4">HannoverDv2000</strain>
    </source>
</reference>
<evidence type="ECO:0000256" key="1">
    <source>
        <dbReference type="SAM" id="Coils"/>
    </source>
</evidence>
<dbReference type="Proteomes" id="UP000053766">
    <property type="component" value="Unassembled WGS sequence"/>
</dbReference>
<dbReference type="STRING" id="29172.A0A0D8Y568"/>
<protein>
    <recommendedName>
        <fullName evidence="5">Spectrin repeat-containing domain protein</fullName>
    </recommendedName>
</protein>
<dbReference type="Gene3D" id="1.20.58.60">
    <property type="match status" value="1"/>
</dbReference>
<gene>
    <name evidence="3" type="ORF">DICVIV_02715</name>
</gene>
<reference evidence="3 4" key="1">
    <citation type="submission" date="2013-11" db="EMBL/GenBank/DDBJ databases">
        <title>Draft genome of the bovine lungworm Dictyocaulus viviparus.</title>
        <authorList>
            <person name="Mitreva M."/>
        </authorList>
    </citation>
    <scope>NUCLEOTIDE SEQUENCE [LARGE SCALE GENOMIC DNA]</scope>
    <source>
        <strain evidence="3 4">HannoverDv2000</strain>
    </source>
</reference>
<feature type="compositionally biased region" description="Acidic residues" evidence="2">
    <location>
        <begin position="404"/>
        <end position="417"/>
    </location>
</feature>
<keyword evidence="1" id="KW-0175">Coiled coil</keyword>
<dbReference type="AlphaFoldDB" id="A0A0D8Y568"/>
<evidence type="ECO:0000313" key="4">
    <source>
        <dbReference type="Proteomes" id="UP000053766"/>
    </source>
</evidence>
<feature type="coiled-coil region" evidence="1">
    <location>
        <begin position="316"/>
        <end position="343"/>
    </location>
</feature>
<dbReference type="OrthoDB" id="5851293at2759"/>
<feature type="coiled-coil region" evidence="1">
    <location>
        <begin position="24"/>
        <end position="55"/>
    </location>
</feature>
<proteinExistence type="predicted"/>
<organism evidence="3 4">
    <name type="scientific">Dictyocaulus viviparus</name>
    <name type="common">Bovine lungworm</name>
    <dbReference type="NCBI Taxonomy" id="29172"/>
    <lineage>
        <taxon>Eukaryota</taxon>
        <taxon>Metazoa</taxon>
        <taxon>Ecdysozoa</taxon>
        <taxon>Nematoda</taxon>
        <taxon>Chromadorea</taxon>
        <taxon>Rhabditida</taxon>
        <taxon>Rhabditina</taxon>
        <taxon>Rhabditomorpha</taxon>
        <taxon>Strongyloidea</taxon>
        <taxon>Metastrongylidae</taxon>
        <taxon>Dictyocaulus</taxon>
    </lineage>
</organism>
<name>A0A0D8Y568_DICVI</name>
<feature type="compositionally biased region" description="Basic and acidic residues" evidence="2">
    <location>
        <begin position="421"/>
        <end position="440"/>
    </location>
</feature>
<accession>A0A0D8Y568</accession>
<evidence type="ECO:0000313" key="3">
    <source>
        <dbReference type="EMBL" id="KJH51154.1"/>
    </source>
</evidence>
<evidence type="ECO:0000256" key="2">
    <source>
        <dbReference type="SAM" id="MobiDB-lite"/>
    </source>
</evidence>
<sequence>MFNDLNNAVTTVDENQMTMDVLELSHTQERIQSLKNDLTERMEKASNDRVEWNKLQQVLLETEKSVAMCDKAMDPYNDRETSPRLQELEEHQRAVEEMLPRTETLVCDAVRRLGIILPRLKEDGERATAIRCRVREIETRFRDLVRAAREARIRLDARAVDQSQLRQGLENLQFWLDETTAELLTDFNPYDLKAIEEAIKVATTKNAQIAEKKSALVALELVKERLIVQSFVDPDSKHEARRSVSEVAKRIADIRSDLVDRLQLLSHQKRECESFWRLVDDVAHRGRDLHRRTTAITEAVIFTPSPDHVMACRSDAAVLKNDISLIKERVQRANAEHEKLAGKNEKKIVTVITSCNAAIAAASQLPEPIIPSAEKSLVESSHSLSTVVETKHTDVQTRASTTDIIDDEGELTEEETLEPQYRGRLESASDSVKEDEKSDL</sequence>
<feature type="region of interest" description="Disordered" evidence="2">
    <location>
        <begin position="400"/>
        <end position="440"/>
    </location>
</feature>
<evidence type="ECO:0008006" key="5">
    <source>
        <dbReference type="Google" id="ProtNLM"/>
    </source>
</evidence>
<keyword evidence="4" id="KW-1185">Reference proteome</keyword>